<comment type="caution">
    <text evidence="1">The sequence shown here is derived from an EMBL/GenBank/DDBJ whole genome shotgun (WGS) entry which is preliminary data.</text>
</comment>
<evidence type="ECO:0000313" key="1">
    <source>
        <dbReference type="EMBL" id="ETR65497.1"/>
    </source>
</evidence>
<dbReference type="Proteomes" id="UP000189670">
    <property type="component" value="Unassembled WGS sequence"/>
</dbReference>
<dbReference type="EMBL" id="ATBP01002763">
    <property type="protein sequence ID" value="ETR65497.1"/>
    <property type="molecule type" value="Genomic_DNA"/>
</dbReference>
<accession>A0A1V1NSD8</accession>
<gene>
    <name evidence="1" type="ORF">OMM_06029</name>
</gene>
<name>A0A1V1NSD8_9BACT</name>
<organism evidence="1 2">
    <name type="scientific">Candidatus Magnetoglobus multicellularis str. Araruama</name>
    <dbReference type="NCBI Taxonomy" id="890399"/>
    <lineage>
        <taxon>Bacteria</taxon>
        <taxon>Pseudomonadati</taxon>
        <taxon>Thermodesulfobacteriota</taxon>
        <taxon>Desulfobacteria</taxon>
        <taxon>Desulfobacterales</taxon>
        <taxon>Desulfobacteraceae</taxon>
        <taxon>Candidatus Magnetoglobus</taxon>
    </lineage>
</organism>
<dbReference type="AlphaFoldDB" id="A0A1V1NSD8"/>
<protein>
    <submittedName>
        <fullName evidence="1">Uncharacterized protein</fullName>
    </submittedName>
</protein>
<evidence type="ECO:0000313" key="2">
    <source>
        <dbReference type="Proteomes" id="UP000189670"/>
    </source>
</evidence>
<proteinExistence type="predicted"/>
<dbReference type="SUPFAM" id="SSF88874">
    <property type="entry name" value="Receptor-binding domain of short tail fibre protein gp12"/>
    <property type="match status" value="1"/>
</dbReference>
<reference evidence="2" key="1">
    <citation type="submission" date="2012-11" db="EMBL/GenBank/DDBJ databases">
        <authorList>
            <person name="Lucero-Rivera Y.E."/>
            <person name="Tovar-Ramirez D."/>
        </authorList>
    </citation>
    <scope>NUCLEOTIDE SEQUENCE [LARGE SCALE GENOMIC DNA]</scope>
    <source>
        <strain evidence="2">Araruama</strain>
    </source>
</reference>
<sequence>MLVHLKSIFYSGSDKAISITTTTDANISTTGGLGDIVPATPYIVMNYTFTEVINNYINFEFKTTPDATDIVIGKATFNVSDVDGFEYDETTYGVQLSSVGNLVDTVLDEDDFASDSDTAIPTQQSAKAYVDSAIPVGVSIDFAITPTGRWIFANGETIGDVGSGADNESAEYEALFEIAKDKTDWGNAGTEVWSNGDTVNLPDFRYEYGYFTLSVDQSTNLTAGNHIEFDTASSESNMSISTGSGQANGIVTINPYKLYKSTITGFAEFSSDTAGNLNLGIYNVSDSIYLIGRIQQQPTNDVNSDLGYCSNTSSELLYSDSKI</sequence>